<dbReference type="KEGG" id="gfe:Gferi_18920"/>
<organism evidence="1 2">
    <name type="scientific">Geosporobacter ferrireducens</name>
    <dbReference type="NCBI Taxonomy" id="1424294"/>
    <lineage>
        <taxon>Bacteria</taxon>
        <taxon>Bacillati</taxon>
        <taxon>Bacillota</taxon>
        <taxon>Clostridia</taxon>
        <taxon>Peptostreptococcales</taxon>
        <taxon>Thermotaleaceae</taxon>
        <taxon>Geosporobacter</taxon>
    </lineage>
</organism>
<proteinExistence type="predicted"/>
<accession>A0A1D8GKG7</accession>
<evidence type="ECO:0000313" key="2">
    <source>
        <dbReference type="Proteomes" id="UP000095743"/>
    </source>
</evidence>
<sequence>MCHVQTMEEILTTGKSQFMSDHYFIKAKKAYELCLTFLWIEEKFNIISENYLEWEKEIFDIYNFILENTNDKQESDQIIKTQGKKSIVMLNRRLANILGSIRMYRDQVSHDLSTISKMLELENLEKDFKEETNNQYDKSIGYQIMEFIRNYMQHQGMIIEKLTAIVPFFNRNQSTEFLFFAEVDYKRIKEIKGFKNKIKLINEIDTNLEWINVVELVRQYFNGIIELHSCYRKITNTIFDEAIENIRHIIGLHYNYNVINQVAFLAKKCDNTYKDFLFQKCFIDDVVNYRQADIAPSTNKYYLNRKSYISSNRNLANSIRLDIRYNMV</sequence>
<dbReference type="STRING" id="1424294.Gferi_18920"/>
<evidence type="ECO:0000313" key="1">
    <source>
        <dbReference type="EMBL" id="AOT71416.1"/>
    </source>
</evidence>
<gene>
    <name evidence="1" type="ORF">Gferi_18920</name>
</gene>
<dbReference type="Proteomes" id="UP000095743">
    <property type="component" value="Chromosome"/>
</dbReference>
<name>A0A1D8GKG7_9FIRM</name>
<keyword evidence="2" id="KW-1185">Reference proteome</keyword>
<protein>
    <submittedName>
        <fullName evidence="1">Uncharacterized protein</fullName>
    </submittedName>
</protein>
<reference evidence="1 2" key="1">
    <citation type="submission" date="2016-09" db="EMBL/GenBank/DDBJ databases">
        <title>Genomic analysis reveals versatility of anaerobic energy metabolism of Geosporobacter ferrireducens IRF9 of phylum Firmicutes.</title>
        <authorList>
            <person name="Kim S.-J."/>
        </authorList>
    </citation>
    <scope>NUCLEOTIDE SEQUENCE [LARGE SCALE GENOMIC DNA]</scope>
    <source>
        <strain evidence="1 2">IRF9</strain>
    </source>
</reference>
<dbReference type="EMBL" id="CP017269">
    <property type="protein sequence ID" value="AOT71416.1"/>
    <property type="molecule type" value="Genomic_DNA"/>
</dbReference>
<dbReference type="AlphaFoldDB" id="A0A1D8GKG7"/>